<evidence type="ECO:0000313" key="3">
    <source>
        <dbReference type="Proteomes" id="UP001499854"/>
    </source>
</evidence>
<accession>A0ABP5EM92</accession>
<protein>
    <submittedName>
        <fullName evidence="2">Uncharacterized protein</fullName>
    </submittedName>
</protein>
<comment type="caution">
    <text evidence="2">The sequence shown here is derived from an EMBL/GenBank/DDBJ whole genome shotgun (WGS) entry which is preliminary data.</text>
</comment>
<evidence type="ECO:0000256" key="1">
    <source>
        <dbReference type="SAM" id="MobiDB-lite"/>
    </source>
</evidence>
<reference evidence="3" key="1">
    <citation type="journal article" date="2019" name="Int. J. Syst. Evol. Microbiol.">
        <title>The Global Catalogue of Microorganisms (GCM) 10K type strain sequencing project: providing services to taxonomists for standard genome sequencing and annotation.</title>
        <authorList>
            <consortium name="The Broad Institute Genomics Platform"/>
            <consortium name="The Broad Institute Genome Sequencing Center for Infectious Disease"/>
            <person name="Wu L."/>
            <person name="Ma J."/>
        </authorList>
    </citation>
    <scope>NUCLEOTIDE SEQUENCE [LARGE SCALE GENOMIC DNA]</scope>
    <source>
        <strain evidence="3">JCM 16013</strain>
    </source>
</reference>
<evidence type="ECO:0000313" key="2">
    <source>
        <dbReference type="EMBL" id="GAA1998347.1"/>
    </source>
</evidence>
<dbReference type="Proteomes" id="UP001499854">
    <property type="component" value="Unassembled WGS sequence"/>
</dbReference>
<organism evidence="2 3">
    <name type="scientific">Catenulispora subtropica</name>
    <dbReference type="NCBI Taxonomy" id="450798"/>
    <lineage>
        <taxon>Bacteria</taxon>
        <taxon>Bacillati</taxon>
        <taxon>Actinomycetota</taxon>
        <taxon>Actinomycetes</taxon>
        <taxon>Catenulisporales</taxon>
        <taxon>Catenulisporaceae</taxon>
        <taxon>Catenulispora</taxon>
    </lineage>
</organism>
<keyword evidence="3" id="KW-1185">Reference proteome</keyword>
<feature type="region of interest" description="Disordered" evidence="1">
    <location>
        <begin position="94"/>
        <end position="116"/>
    </location>
</feature>
<proteinExistence type="predicted"/>
<dbReference type="EMBL" id="BAAAQM010000062">
    <property type="protein sequence ID" value="GAA1998347.1"/>
    <property type="molecule type" value="Genomic_DNA"/>
</dbReference>
<gene>
    <name evidence="2" type="ORF">GCM10009838_74550</name>
</gene>
<sequence>MTVAPAGTVSGPEKVKLAMVIVPAVAGADELGGAEVVGGLYGPDEPDELDEPLEHAAAAISSAVATPETSAVRFIPVQTRPGARRFTANLERDWTRTGVGGSPSVPSCGGGVVATS</sequence>
<name>A0ABP5EM92_9ACTN</name>